<feature type="transmembrane region" description="Helical" evidence="1">
    <location>
        <begin position="6"/>
        <end position="25"/>
    </location>
</feature>
<proteinExistence type="predicted"/>
<dbReference type="EMBL" id="CAKLBY020000221">
    <property type="protein sequence ID" value="CAK7935393.1"/>
    <property type="molecule type" value="Genomic_DNA"/>
</dbReference>
<accession>A0AAV1UNT8</accession>
<gene>
    <name evidence="2" type="ORF">PM001_LOCUS20543</name>
</gene>
<dbReference type="AlphaFoldDB" id="A0AAV1UNT8"/>
<organism evidence="2 3">
    <name type="scientific">Peronospora matthiolae</name>
    <dbReference type="NCBI Taxonomy" id="2874970"/>
    <lineage>
        <taxon>Eukaryota</taxon>
        <taxon>Sar</taxon>
        <taxon>Stramenopiles</taxon>
        <taxon>Oomycota</taxon>
        <taxon>Peronosporomycetes</taxon>
        <taxon>Peronosporales</taxon>
        <taxon>Peronosporaceae</taxon>
        <taxon>Peronospora</taxon>
    </lineage>
</organism>
<protein>
    <submittedName>
        <fullName evidence="2">Uncharacterized protein</fullName>
    </submittedName>
</protein>
<evidence type="ECO:0000256" key="1">
    <source>
        <dbReference type="SAM" id="Phobius"/>
    </source>
</evidence>
<keyword evidence="1" id="KW-0472">Membrane</keyword>
<evidence type="ECO:0000313" key="3">
    <source>
        <dbReference type="Proteomes" id="UP001162060"/>
    </source>
</evidence>
<reference evidence="2" key="1">
    <citation type="submission" date="2024-01" db="EMBL/GenBank/DDBJ databases">
        <authorList>
            <person name="Webb A."/>
        </authorList>
    </citation>
    <scope>NUCLEOTIDE SEQUENCE</scope>
    <source>
        <strain evidence="2">Pm1</strain>
    </source>
</reference>
<name>A0AAV1UNT8_9STRA</name>
<keyword evidence="1" id="KW-1133">Transmembrane helix</keyword>
<comment type="caution">
    <text evidence="2">The sequence shown here is derived from an EMBL/GenBank/DDBJ whole genome shotgun (WGS) entry which is preliminary data.</text>
</comment>
<sequence length="95" mass="9942">MARKTLVRWVVLGFIGMLSTCTSIAEGKSGRSPKKTPAVVCCKVEGASAIGGHHEMVAGRGGEELVVIALNGTKDAVLSRFVSVRQEALASWTGN</sequence>
<keyword evidence="1" id="KW-0812">Transmembrane</keyword>
<dbReference type="Proteomes" id="UP001162060">
    <property type="component" value="Unassembled WGS sequence"/>
</dbReference>
<evidence type="ECO:0000313" key="2">
    <source>
        <dbReference type="EMBL" id="CAK7935393.1"/>
    </source>
</evidence>